<evidence type="ECO:0000313" key="4">
    <source>
        <dbReference type="Proteomes" id="UP000091857"/>
    </source>
</evidence>
<sequence>MQRQSLGSPVSKFYSHGGAAKDDALTAADDSRHRDFISSSLSGYDDDDEEHRKSSKLVRRFSSSSPSFSLSSTPPNPEKLVHFIPLLTLLCFLVLYLVSHNPSQSDLAQFHGFKPSSKHIDSTENLGVGAGLSDVRRSDILAIRSLKNLQEIKRASPKSRSHRKIGDF</sequence>
<dbReference type="Gramene" id="Manes.17G010400.1.v8.1">
    <property type="protein sequence ID" value="Manes.17G010400.1.v8.1.CDS"/>
    <property type="gene ID" value="Manes.17G010400.v8.1"/>
</dbReference>
<keyword evidence="2" id="KW-0472">Membrane</keyword>
<protein>
    <submittedName>
        <fullName evidence="3">Uncharacterized protein</fullName>
    </submittedName>
</protein>
<keyword evidence="2" id="KW-1133">Transmembrane helix</keyword>
<proteinExistence type="predicted"/>
<comment type="caution">
    <text evidence="3">The sequence shown here is derived from an EMBL/GenBank/DDBJ whole genome shotgun (WGS) entry which is preliminary data.</text>
</comment>
<reference evidence="4" key="1">
    <citation type="journal article" date="2016" name="Nat. Biotechnol.">
        <title>Sequencing wild and cultivated cassava and related species reveals extensive interspecific hybridization and genetic diversity.</title>
        <authorList>
            <person name="Bredeson J.V."/>
            <person name="Lyons J.B."/>
            <person name="Prochnik S.E."/>
            <person name="Wu G.A."/>
            <person name="Ha C.M."/>
            <person name="Edsinger-Gonzales E."/>
            <person name="Grimwood J."/>
            <person name="Schmutz J."/>
            <person name="Rabbi I.Y."/>
            <person name="Egesi C."/>
            <person name="Nauluvula P."/>
            <person name="Lebot V."/>
            <person name="Ndunguru J."/>
            <person name="Mkamilo G."/>
            <person name="Bart R.S."/>
            <person name="Setter T.L."/>
            <person name="Gleadow R.M."/>
            <person name="Kulakow P."/>
            <person name="Ferguson M.E."/>
            <person name="Rounsley S."/>
            <person name="Rokhsar D.S."/>
        </authorList>
    </citation>
    <scope>NUCLEOTIDE SEQUENCE [LARGE SCALE GENOMIC DNA]</scope>
    <source>
        <strain evidence="4">cv. AM560-2</strain>
    </source>
</reference>
<dbReference type="AlphaFoldDB" id="A0A2C9U4N6"/>
<dbReference type="PANTHER" id="PTHR35297:SF2">
    <property type="entry name" value="PROTEIN, PUTATIVE-RELATED"/>
    <property type="match status" value="1"/>
</dbReference>
<evidence type="ECO:0000313" key="3">
    <source>
        <dbReference type="EMBL" id="OAY24374.1"/>
    </source>
</evidence>
<feature type="region of interest" description="Disordered" evidence="1">
    <location>
        <begin position="38"/>
        <end position="74"/>
    </location>
</feature>
<feature type="transmembrane region" description="Helical" evidence="2">
    <location>
        <begin position="80"/>
        <end position="98"/>
    </location>
</feature>
<organism evidence="3 4">
    <name type="scientific">Manihot esculenta</name>
    <name type="common">Cassava</name>
    <name type="synonym">Jatropha manihot</name>
    <dbReference type="NCBI Taxonomy" id="3983"/>
    <lineage>
        <taxon>Eukaryota</taxon>
        <taxon>Viridiplantae</taxon>
        <taxon>Streptophyta</taxon>
        <taxon>Embryophyta</taxon>
        <taxon>Tracheophyta</taxon>
        <taxon>Spermatophyta</taxon>
        <taxon>Magnoliopsida</taxon>
        <taxon>eudicotyledons</taxon>
        <taxon>Gunneridae</taxon>
        <taxon>Pentapetalae</taxon>
        <taxon>rosids</taxon>
        <taxon>fabids</taxon>
        <taxon>Malpighiales</taxon>
        <taxon>Euphorbiaceae</taxon>
        <taxon>Crotonoideae</taxon>
        <taxon>Manihoteae</taxon>
        <taxon>Manihot</taxon>
    </lineage>
</organism>
<dbReference type="OMA" id="HDPSQND"/>
<dbReference type="OrthoDB" id="783427at2759"/>
<dbReference type="EMBL" id="CM004403">
    <property type="protein sequence ID" value="OAY24374.1"/>
    <property type="molecule type" value="Genomic_DNA"/>
</dbReference>
<dbReference type="Proteomes" id="UP000091857">
    <property type="component" value="Chromosome 17"/>
</dbReference>
<name>A0A2C9U4N6_MANES</name>
<evidence type="ECO:0000256" key="2">
    <source>
        <dbReference type="SAM" id="Phobius"/>
    </source>
</evidence>
<keyword evidence="4" id="KW-1185">Reference proteome</keyword>
<dbReference type="PANTHER" id="PTHR35297">
    <property type="entry name" value="PROTEIN, PUTATIVE-RELATED"/>
    <property type="match status" value="1"/>
</dbReference>
<accession>A0A2C9U4N6</accession>
<gene>
    <name evidence="3" type="ORF">MANES_17G010400v8</name>
</gene>
<evidence type="ECO:0000256" key="1">
    <source>
        <dbReference type="SAM" id="MobiDB-lite"/>
    </source>
</evidence>
<keyword evidence="2" id="KW-0812">Transmembrane</keyword>
<feature type="compositionally biased region" description="Low complexity" evidence="1">
    <location>
        <begin position="60"/>
        <end position="72"/>
    </location>
</feature>
<dbReference type="STRING" id="3983.A0A2C9U4N6"/>